<feature type="binding site" description="covalent" evidence="8">
    <location>
        <position position="55"/>
    </location>
    <ligand>
        <name>heme c</name>
        <dbReference type="ChEBI" id="CHEBI:61717"/>
    </ligand>
</feature>
<evidence type="ECO:0000259" key="11">
    <source>
        <dbReference type="PROSITE" id="PS51007"/>
    </source>
</evidence>
<dbReference type="PANTHER" id="PTHR10266:SF3">
    <property type="entry name" value="CYTOCHROME C1, HEME PROTEIN, MITOCHONDRIAL"/>
    <property type="match status" value="1"/>
</dbReference>
<keyword evidence="2 8" id="KW-0349">Heme</keyword>
<comment type="cofactor">
    <cofactor evidence="8">
        <name>heme c</name>
        <dbReference type="ChEBI" id="CHEBI:61717"/>
    </cofactor>
    <text evidence="8">Binds 1 heme c group covalently per subunit.</text>
</comment>
<feature type="chain" id="PRO_5020340659" evidence="10">
    <location>
        <begin position="20"/>
        <end position="257"/>
    </location>
</feature>
<gene>
    <name evidence="12" type="ORF">EDC23_1877</name>
</gene>
<keyword evidence="10" id="KW-0732">Signal</keyword>
<evidence type="ECO:0000256" key="10">
    <source>
        <dbReference type="SAM" id="SignalP"/>
    </source>
</evidence>
<dbReference type="GO" id="GO:0046872">
    <property type="term" value="F:metal ion binding"/>
    <property type="evidence" value="ECO:0007669"/>
    <property type="project" value="UniProtKB-KW"/>
</dbReference>
<evidence type="ECO:0000256" key="4">
    <source>
        <dbReference type="ARBA" id="ARBA00022723"/>
    </source>
</evidence>
<evidence type="ECO:0000313" key="12">
    <source>
        <dbReference type="EMBL" id="TDY01131.1"/>
    </source>
</evidence>
<dbReference type="Pfam" id="PF02167">
    <property type="entry name" value="Cytochrom_C1"/>
    <property type="match status" value="1"/>
</dbReference>
<name>A0A4R8IK72_9GAMM</name>
<dbReference type="InterPro" id="IPR036909">
    <property type="entry name" value="Cyt_c-like_dom_sf"/>
</dbReference>
<dbReference type="Gene3D" id="1.10.760.10">
    <property type="entry name" value="Cytochrome c-like domain"/>
    <property type="match status" value="1"/>
</dbReference>
<dbReference type="PANTHER" id="PTHR10266">
    <property type="entry name" value="CYTOCHROME C1"/>
    <property type="match status" value="1"/>
</dbReference>
<feature type="domain" description="Cytochrome c" evidence="11">
    <location>
        <begin position="38"/>
        <end position="197"/>
    </location>
</feature>
<dbReference type="Proteomes" id="UP000294914">
    <property type="component" value="Unassembled WGS sequence"/>
</dbReference>
<dbReference type="GO" id="GO:0016020">
    <property type="term" value="C:membrane"/>
    <property type="evidence" value="ECO:0007669"/>
    <property type="project" value="UniProtKB-SubCell"/>
</dbReference>
<reference evidence="12 13" key="1">
    <citation type="submission" date="2019-03" db="EMBL/GenBank/DDBJ databases">
        <title>Genomic Encyclopedia of Type Strains, Phase IV (KMG-IV): sequencing the most valuable type-strain genomes for metagenomic binning, comparative biology and taxonomic classification.</title>
        <authorList>
            <person name="Goeker M."/>
        </authorList>
    </citation>
    <scope>NUCLEOTIDE SEQUENCE [LARGE SCALE GENOMIC DNA]</scope>
    <source>
        <strain evidence="12 13">DSM 16326</strain>
    </source>
</reference>
<feature type="binding site" description="covalent" evidence="8">
    <location>
        <position position="54"/>
    </location>
    <ligand>
        <name>heme c</name>
        <dbReference type="ChEBI" id="CHEBI:61717"/>
    </ligand>
</feature>
<feature type="transmembrane region" description="Helical" evidence="9">
    <location>
        <begin position="230"/>
        <end position="248"/>
    </location>
</feature>
<dbReference type="InterPro" id="IPR002326">
    <property type="entry name" value="Cyt_c1"/>
</dbReference>
<proteinExistence type="predicted"/>
<sequence length="257" mass="29016">MMKKLTAFLLTMVPVAVLAAGGGNLPLYEADVDLNNKASLQHGAQLYVNYCMGCHSISSMRYNRMGEDLGLTEEQVAQNLMFVSDFSKLPSGELPKTGSLMKNAMPGGAAENWFGTKVPDLSVIARSRGPDWLYTYLKTFYVDESRPMGVNNERFPLVGMPHVMWELEGLKKPVYETHEDEDGEEVKTIVDYEMVKEGSMSPAEYDNAVRDLVNFLVYVGEPAKLERYKVGVWVILFLVVLFFLAYALKKEYWKDVH</sequence>
<keyword evidence="4 8" id="KW-0479">Metal-binding</keyword>
<dbReference type="EMBL" id="SOQX01000004">
    <property type="protein sequence ID" value="TDY01131.1"/>
    <property type="molecule type" value="Genomic_DNA"/>
</dbReference>
<feature type="binding site" description="covalent" evidence="8">
    <location>
        <position position="51"/>
    </location>
    <ligand>
        <name>heme c</name>
        <dbReference type="ChEBI" id="CHEBI:61717"/>
    </ligand>
</feature>
<evidence type="ECO:0000256" key="9">
    <source>
        <dbReference type="SAM" id="Phobius"/>
    </source>
</evidence>
<dbReference type="SUPFAM" id="SSF46626">
    <property type="entry name" value="Cytochrome c"/>
    <property type="match status" value="1"/>
</dbReference>
<evidence type="ECO:0000313" key="13">
    <source>
        <dbReference type="Proteomes" id="UP000294914"/>
    </source>
</evidence>
<dbReference type="GO" id="GO:0009055">
    <property type="term" value="F:electron transfer activity"/>
    <property type="evidence" value="ECO:0007669"/>
    <property type="project" value="InterPro"/>
</dbReference>
<evidence type="ECO:0000256" key="6">
    <source>
        <dbReference type="ARBA" id="ARBA00023004"/>
    </source>
</evidence>
<evidence type="ECO:0000256" key="1">
    <source>
        <dbReference type="ARBA" id="ARBA00004370"/>
    </source>
</evidence>
<evidence type="ECO:0000256" key="3">
    <source>
        <dbReference type="ARBA" id="ARBA00022692"/>
    </source>
</evidence>
<evidence type="ECO:0000256" key="8">
    <source>
        <dbReference type="PIRSR" id="PIRSR602326-1"/>
    </source>
</evidence>
<keyword evidence="7 9" id="KW-0472">Membrane</keyword>
<keyword evidence="5 9" id="KW-1133">Transmembrane helix</keyword>
<evidence type="ECO:0000256" key="5">
    <source>
        <dbReference type="ARBA" id="ARBA00022989"/>
    </source>
</evidence>
<dbReference type="PROSITE" id="PS51007">
    <property type="entry name" value="CYTC"/>
    <property type="match status" value="1"/>
</dbReference>
<accession>A0A4R8IK72</accession>
<keyword evidence="13" id="KW-1185">Reference proteome</keyword>
<keyword evidence="3 9" id="KW-0812">Transmembrane</keyword>
<evidence type="ECO:0000256" key="2">
    <source>
        <dbReference type="ARBA" id="ARBA00022617"/>
    </source>
</evidence>
<feature type="signal peptide" evidence="10">
    <location>
        <begin position="1"/>
        <end position="19"/>
    </location>
</feature>
<evidence type="ECO:0000256" key="7">
    <source>
        <dbReference type="ARBA" id="ARBA00023136"/>
    </source>
</evidence>
<protein>
    <submittedName>
        <fullName evidence="12">Ubiquinol-cytochrome c reductase cytochrome c1 subunit</fullName>
    </submittedName>
</protein>
<dbReference type="AlphaFoldDB" id="A0A4R8IK72"/>
<organism evidence="12 13">
    <name type="scientific">Thiohalophilus thiocyanatoxydans</name>
    <dbReference type="NCBI Taxonomy" id="381308"/>
    <lineage>
        <taxon>Bacteria</taxon>
        <taxon>Pseudomonadati</taxon>
        <taxon>Pseudomonadota</taxon>
        <taxon>Gammaproteobacteria</taxon>
        <taxon>Thiohalomonadales</taxon>
        <taxon>Thiohalophilaceae</taxon>
        <taxon>Thiohalophilus</taxon>
    </lineage>
</organism>
<keyword evidence="6 8" id="KW-0408">Iron</keyword>
<comment type="subcellular location">
    <subcellularLocation>
        <location evidence="1">Membrane</location>
    </subcellularLocation>
</comment>
<dbReference type="InterPro" id="IPR009056">
    <property type="entry name" value="Cyt_c-like_dom"/>
</dbReference>
<comment type="caution">
    <text evidence="12">The sequence shown here is derived from an EMBL/GenBank/DDBJ whole genome shotgun (WGS) entry which is preliminary data.</text>
</comment>
<dbReference type="GO" id="GO:0020037">
    <property type="term" value="F:heme binding"/>
    <property type="evidence" value="ECO:0007669"/>
    <property type="project" value="InterPro"/>
</dbReference>